<dbReference type="Proteomes" id="UP000004622">
    <property type="component" value="Unassembled WGS sequence"/>
</dbReference>
<accession>I5BYJ6</accession>
<reference evidence="2 3" key="1">
    <citation type="journal article" date="2012" name="J. Bacteriol.">
        <title>Genome Sequence of Nitratireductor aquibiodomus Strain RA22.</title>
        <authorList>
            <person name="Singh A."/>
            <person name="Jangir P.K."/>
            <person name="Kumari C."/>
            <person name="Sharma R."/>
        </authorList>
    </citation>
    <scope>NUCLEOTIDE SEQUENCE [LARGE SCALE GENOMIC DNA]</scope>
    <source>
        <strain evidence="2 3">RA22</strain>
    </source>
</reference>
<dbReference type="GO" id="GO:0046820">
    <property type="term" value="F:4-amino-4-deoxychorismate synthase activity"/>
    <property type="evidence" value="ECO:0007669"/>
    <property type="project" value="UniProtKB-EC"/>
</dbReference>
<dbReference type="Pfam" id="PF00425">
    <property type="entry name" value="Chorismate_bind"/>
    <property type="match status" value="1"/>
</dbReference>
<dbReference type="InterPro" id="IPR015890">
    <property type="entry name" value="Chorismate_C"/>
</dbReference>
<sequence>MPVDIRGQVLIRDDAAGRELCFSRPRALLTARDAEMFEIMLDRAERARRDGFWLAGYMAYEAGYLLEPKLRPLLPGGRRGPLLCFGVFDPPEDRPVSRPAVADAALVDAKPAWNGSDYERRFECLHGHLRAGDCYQANLTFPIQARWHGEPAGLFDALGARQPVRYGALVELGWPVIVSRSPELFFQVSRDGWIETLPMKGTAPRGATPEEDAAQKAFLRNDPKNQAENRMIVDLLRNDISRISEVGTLEVPELFHVETYPTVHQMVSRVRARIRPATGLREIFAALFPCGSVTGAPKIRAMEILRELETGPREAYCGAIGWAAPDGTMRFNVAIRTVSLFADGEAIYNVGGGVVFDSTADGEYEEALLKARFAMIEEGDR</sequence>
<dbReference type="InterPro" id="IPR019999">
    <property type="entry name" value="Anth_synth_I-like"/>
</dbReference>
<dbReference type="Gene3D" id="3.60.120.10">
    <property type="entry name" value="Anthranilate synthase"/>
    <property type="match status" value="1"/>
</dbReference>
<dbReference type="NCBIfam" id="TIGR00553">
    <property type="entry name" value="pabB"/>
    <property type="match status" value="1"/>
</dbReference>
<dbReference type="AlphaFoldDB" id="I5BYJ6"/>
<protein>
    <submittedName>
        <fullName evidence="2">Aminodeoxychorismate synthase</fullName>
        <ecNumber evidence="2">2.6.1.85</ecNumber>
    </submittedName>
</protein>
<evidence type="ECO:0000313" key="3">
    <source>
        <dbReference type="Proteomes" id="UP000004622"/>
    </source>
</evidence>
<dbReference type="GO" id="GO:0000162">
    <property type="term" value="P:L-tryptophan biosynthetic process"/>
    <property type="evidence" value="ECO:0007669"/>
    <property type="project" value="TreeGrafter"/>
</dbReference>
<dbReference type="EMBL" id="AJXZ01000026">
    <property type="protein sequence ID" value="EIM74648.1"/>
    <property type="molecule type" value="Genomic_DNA"/>
</dbReference>
<dbReference type="PATRIC" id="fig|1189611.3.peg.2186"/>
<dbReference type="GO" id="GO:0009396">
    <property type="term" value="P:folic acid-containing compound biosynthetic process"/>
    <property type="evidence" value="ECO:0007669"/>
    <property type="project" value="InterPro"/>
</dbReference>
<dbReference type="PANTHER" id="PTHR11236:SF50">
    <property type="entry name" value="AMINODEOXYCHORISMATE SYNTHASE COMPONENT 1"/>
    <property type="match status" value="1"/>
</dbReference>
<dbReference type="InterPro" id="IPR005801">
    <property type="entry name" value="ADC_synthase"/>
</dbReference>
<feature type="domain" description="Chorismate-utilising enzyme C-terminal" evidence="1">
    <location>
        <begin position="116"/>
        <end position="370"/>
    </location>
</feature>
<evidence type="ECO:0000313" key="2">
    <source>
        <dbReference type="EMBL" id="EIM74648.1"/>
    </source>
</evidence>
<dbReference type="STRING" id="204799.GCA_001696575_01314"/>
<dbReference type="PANTHER" id="PTHR11236">
    <property type="entry name" value="AMINOBENZOATE/ANTHRANILATE SYNTHASE"/>
    <property type="match status" value="1"/>
</dbReference>
<proteinExistence type="predicted"/>
<dbReference type="EC" id="2.6.1.85" evidence="2"/>
<dbReference type="PRINTS" id="PR00095">
    <property type="entry name" value="ANTSNTHASEI"/>
</dbReference>
<dbReference type="InterPro" id="IPR005802">
    <property type="entry name" value="ADC_synth_comp_1"/>
</dbReference>
<evidence type="ECO:0000259" key="1">
    <source>
        <dbReference type="Pfam" id="PF00425"/>
    </source>
</evidence>
<dbReference type="RefSeq" id="WP_007008584.1">
    <property type="nucleotide sequence ID" value="NZ_AJXZ01000026.1"/>
</dbReference>
<keyword evidence="2" id="KW-0808">Transferase</keyword>
<dbReference type="OrthoDB" id="9803598at2"/>
<dbReference type="NCBIfam" id="NF005698">
    <property type="entry name" value="PRK07508.1"/>
    <property type="match status" value="1"/>
</dbReference>
<keyword evidence="2" id="KW-0032">Aminotransferase</keyword>
<gene>
    <name evidence="2" type="ORF">A33O_10763</name>
</gene>
<name>I5BYJ6_9HYPH</name>
<comment type="caution">
    <text evidence="2">The sequence shown here is derived from an EMBL/GenBank/DDBJ whole genome shotgun (WGS) entry which is preliminary data.</text>
</comment>
<dbReference type="SUPFAM" id="SSF56322">
    <property type="entry name" value="ADC synthase"/>
    <property type="match status" value="1"/>
</dbReference>
<organism evidence="2 3">
    <name type="scientific">Nitratireductor aquibiodomus RA22</name>
    <dbReference type="NCBI Taxonomy" id="1189611"/>
    <lineage>
        <taxon>Bacteria</taxon>
        <taxon>Pseudomonadati</taxon>
        <taxon>Pseudomonadota</taxon>
        <taxon>Alphaproteobacteria</taxon>
        <taxon>Hyphomicrobiales</taxon>
        <taxon>Phyllobacteriaceae</taxon>
        <taxon>Nitratireductor</taxon>
    </lineage>
</organism>